<reference evidence="5" key="2">
    <citation type="submission" date="2015-01" db="EMBL/GenBank/DDBJ databases">
        <title>Evolutionary Origins and Diversification of the Mycorrhizal Mutualists.</title>
        <authorList>
            <consortium name="DOE Joint Genome Institute"/>
            <consortium name="Mycorrhizal Genomics Consortium"/>
            <person name="Kohler A."/>
            <person name="Kuo A."/>
            <person name="Nagy L.G."/>
            <person name="Floudas D."/>
            <person name="Copeland A."/>
            <person name="Barry K.W."/>
            <person name="Cichocki N."/>
            <person name="Veneault-Fourrey C."/>
            <person name="LaButti K."/>
            <person name="Lindquist E.A."/>
            <person name="Lipzen A."/>
            <person name="Lundell T."/>
            <person name="Morin E."/>
            <person name="Murat C."/>
            <person name="Riley R."/>
            <person name="Ohm R."/>
            <person name="Sun H."/>
            <person name="Tunlid A."/>
            <person name="Henrissat B."/>
            <person name="Grigoriev I.V."/>
            <person name="Hibbett D.S."/>
            <person name="Martin F."/>
        </authorList>
    </citation>
    <scope>NUCLEOTIDE SEQUENCE [LARGE SCALE GENOMIC DNA]</scope>
    <source>
        <strain evidence="5">MUT 4182</strain>
    </source>
</reference>
<dbReference type="Pfam" id="PF00400">
    <property type="entry name" value="WD40"/>
    <property type="match status" value="3"/>
</dbReference>
<sequence length="284" mass="31590">METLLLSDPSPPLASECHDSEVNQRGLFTTLSALRRNPPSYARSWAWKYSSFSAPSLWRNMDRVQVLGDEDGNGYGHTGCINALCWSQDGTTLVSSGDDCRICVWRPHASPQLQSDSDQEELFQTSLTLTTGHTNNVFSIKFLPYTADMRVVTCSADREVRVFDLAKSNGSEDRLRVAGGGSRRWYERPESQCCVRVINCHTRRVKRIVTEDSSDLFLTVSEDHTVRQHDLRTSHRCRPDGACPAPLVKLPYSLSALASSPIAPYYFVVAGEASFADGGPHLED</sequence>
<dbReference type="GO" id="GO:0005737">
    <property type="term" value="C:cytoplasm"/>
    <property type="evidence" value="ECO:0007669"/>
    <property type="project" value="TreeGrafter"/>
</dbReference>
<keyword evidence="5" id="KW-1185">Reference proteome</keyword>
<keyword evidence="1 3" id="KW-0853">WD repeat</keyword>
<dbReference type="AlphaFoldDB" id="A0A0C3Q3H6"/>
<dbReference type="Proteomes" id="UP000054248">
    <property type="component" value="Unassembled WGS sequence"/>
</dbReference>
<dbReference type="OrthoDB" id="2414538at2759"/>
<dbReference type="PROSITE" id="PS50082">
    <property type="entry name" value="WD_REPEATS_2"/>
    <property type="match status" value="2"/>
</dbReference>
<accession>A0A0C3Q3H6</accession>
<dbReference type="SUPFAM" id="SSF50978">
    <property type="entry name" value="WD40 repeat-like"/>
    <property type="match status" value="1"/>
</dbReference>
<evidence type="ECO:0000313" key="5">
    <source>
        <dbReference type="Proteomes" id="UP000054248"/>
    </source>
</evidence>
<dbReference type="Gene3D" id="2.130.10.10">
    <property type="entry name" value="YVTN repeat-like/Quinoprotein amine dehydrogenase"/>
    <property type="match status" value="2"/>
</dbReference>
<name>A0A0C3Q3H6_9AGAM</name>
<feature type="repeat" description="WD" evidence="3">
    <location>
        <begin position="130"/>
        <end position="173"/>
    </location>
</feature>
<dbReference type="HOGENOM" id="CLU_980692_0_0_1"/>
<dbReference type="InterPro" id="IPR045151">
    <property type="entry name" value="DCAF8"/>
</dbReference>
<dbReference type="GO" id="GO:0045717">
    <property type="term" value="P:negative regulation of fatty acid biosynthetic process"/>
    <property type="evidence" value="ECO:0007669"/>
    <property type="project" value="TreeGrafter"/>
</dbReference>
<feature type="repeat" description="WD" evidence="3">
    <location>
        <begin position="74"/>
        <end position="115"/>
    </location>
</feature>
<proteinExistence type="predicted"/>
<dbReference type="STRING" id="1051891.A0A0C3Q3H6"/>
<keyword evidence="2" id="KW-0677">Repeat</keyword>
<evidence type="ECO:0000256" key="2">
    <source>
        <dbReference type="ARBA" id="ARBA00022737"/>
    </source>
</evidence>
<dbReference type="PROSITE" id="PS50294">
    <property type="entry name" value="WD_REPEATS_REGION"/>
    <property type="match status" value="1"/>
</dbReference>
<evidence type="ECO:0000256" key="1">
    <source>
        <dbReference type="ARBA" id="ARBA00022574"/>
    </source>
</evidence>
<reference evidence="4 5" key="1">
    <citation type="submission" date="2014-04" db="EMBL/GenBank/DDBJ databases">
        <authorList>
            <consortium name="DOE Joint Genome Institute"/>
            <person name="Kuo A."/>
            <person name="Girlanda M."/>
            <person name="Perotto S."/>
            <person name="Kohler A."/>
            <person name="Nagy L.G."/>
            <person name="Floudas D."/>
            <person name="Copeland A."/>
            <person name="Barry K.W."/>
            <person name="Cichocki N."/>
            <person name="Veneault-Fourrey C."/>
            <person name="LaButti K."/>
            <person name="Lindquist E.A."/>
            <person name="Lipzen A."/>
            <person name="Lundell T."/>
            <person name="Morin E."/>
            <person name="Murat C."/>
            <person name="Sun H."/>
            <person name="Tunlid A."/>
            <person name="Henrissat B."/>
            <person name="Grigoriev I.V."/>
            <person name="Hibbett D.S."/>
            <person name="Martin F."/>
            <person name="Nordberg H.P."/>
            <person name="Cantor M.N."/>
            <person name="Hua S.X."/>
        </authorList>
    </citation>
    <scope>NUCLEOTIDE SEQUENCE [LARGE SCALE GENOMIC DNA]</scope>
    <source>
        <strain evidence="4 5">MUT 4182</strain>
    </source>
</reference>
<dbReference type="PANTHER" id="PTHR15574">
    <property type="entry name" value="WD REPEAT DOMAIN-CONTAINING FAMILY"/>
    <property type="match status" value="1"/>
</dbReference>
<evidence type="ECO:0000313" key="4">
    <source>
        <dbReference type="EMBL" id="KIO17169.1"/>
    </source>
</evidence>
<dbReference type="InterPro" id="IPR036322">
    <property type="entry name" value="WD40_repeat_dom_sf"/>
</dbReference>
<gene>
    <name evidence="4" type="ORF">M407DRAFT_33177</name>
</gene>
<dbReference type="InterPro" id="IPR001680">
    <property type="entry name" value="WD40_rpt"/>
</dbReference>
<dbReference type="SMART" id="SM00320">
    <property type="entry name" value="WD40"/>
    <property type="match status" value="3"/>
</dbReference>
<evidence type="ECO:0000256" key="3">
    <source>
        <dbReference type="PROSITE-ProRule" id="PRU00221"/>
    </source>
</evidence>
<dbReference type="EMBL" id="KN823420">
    <property type="protein sequence ID" value="KIO17169.1"/>
    <property type="molecule type" value="Genomic_DNA"/>
</dbReference>
<dbReference type="GO" id="GO:0080008">
    <property type="term" value="C:Cul4-RING E3 ubiquitin ligase complex"/>
    <property type="evidence" value="ECO:0007669"/>
    <property type="project" value="TreeGrafter"/>
</dbReference>
<organism evidence="4 5">
    <name type="scientific">Tulasnella calospora MUT 4182</name>
    <dbReference type="NCBI Taxonomy" id="1051891"/>
    <lineage>
        <taxon>Eukaryota</taxon>
        <taxon>Fungi</taxon>
        <taxon>Dikarya</taxon>
        <taxon>Basidiomycota</taxon>
        <taxon>Agaricomycotina</taxon>
        <taxon>Agaricomycetes</taxon>
        <taxon>Cantharellales</taxon>
        <taxon>Tulasnellaceae</taxon>
        <taxon>Tulasnella</taxon>
    </lineage>
</organism>
<dbReference type="PANTHER" id="PTHR15574:SF40">
    <property type="entry name" value="WD AND TETRATRICOPEPTIDE REPEATS PROTEIN 1"/>
    <property type="match status" value="1"/>
</dbReference>
<protein>
    <submittedName>
        <fullName evidence="4">Uncharacterized protein</fullName>
    </submittedName>
</protein>
<dbReference type="InterPro" id="IPR015943">
    <property type="entry name" value="WD40/YVTN_repeat-like_dom_sf"/>
</dbReference>